<feature type="coiled-coil region" evidence="1">
    <location>
        <begin position="27"/>
        <end position="103"/>
    </location>
</feature>
<feature type="coiled-coil region" evidence="1">
    <location>
        <begin position="232"/>
        <end position="259"/>
    </location>
</feature>
<reference evidence="4" key="1">
    <citation type="submission" date="2015-09" db="EMBL/GenBank/DDBJ databases">
        <authorList>
            <consortium name="Pathogen Informatics"/>
        </authorList>
    </citation>
    <scope>NUCLEOTIDE SEQUENCE [LARGE SCALE GENOMIC DNA]</scope>
    <source>
        <strain evidence="4">Lake Konstanz</strain>
    </source>
</reference>
<name>A0A0S4IWS6_BODSA</name>
<feature type="region of interest" description="Disordered" evidence="2">
    <location>
        <begin position="174"/>
        <end position="220"/>
    </location>
</feature>
<dbReference type="Proteomes" id="UP000051952">
    <property type="component" value="Unassembled WGS sequence"/>
</dbReference>
<accession>A0A0S4IWS6</accession>
<evidence type="ECO:0000313" key="4">
    <source>
        <dbReference type="Proteomes" id="UP000051952"/>
    </source>
</evidence>
<gene>
    <name evidence="3" type="ORF">BSAL_77335</name>
</gene>
<dbReference type="VEuPathDB" id="TriTrypDB:BSAL_77335"/>
<evidence type="ECO:0000313" key="3">
    <source>
        <dbReference type="EMBL" id="CUG30789.1"/>
    </source>
</evidence>
<proteinExistence type="predicted"/>
<feature type="compositionally biased region" description="Basic and acidic residues" evidence="2">
    <location>
        <begin position="204"/>
        <end position="220"/>
    </location>
</feature>
<evidence type="ECO:0000256" key="1">
    <source>
        <dbReference type="SAM" id="Coils"/>
    </source>
</evidence>
<sequence>MSSSSEFRHDELCYARPLLSITHLDRLVAVQNENDELRAKLVVLEDDNSTLMKTVEELSANQAAHLEAINLQADQFRACQLHIVALDQELKQCESQRSQLAAQNSSQTVRILDLEKSITSLTGDLLSADAQQQVTSRRLADMARELSTLQQRFTIQKESNDQLERQLVTIRELGNAKPPAPHLPSPTRKSLDDPIQTSTFEQCVGKDEKKEQRESHMRENSYDVATHLESDLLQKSKLRDLAQSQLQHLENQKLRTIAEKARKDAISHEVTILNSEFSDIRKQLRAMNQLVK</sequence>
<dbReference type="AlphaFoldDB" id="A0A0S4IWS6"/>
<keyword evidence="1" id="KW-0175">Coiled coil</keyword>
<evidence type="ECO:0000256" key="2">
    <source>
        <dbReference type="SAM" id="MobiDB-lite"/>
    </source>
</evidence>
<protein>
    <submittedName>
        <fullName evidence="3">Uncharacterized protein</fullName>
    </submittedName>
</protein>
<dbReference type="EMBL" id="CYKH01000744">
    <property type="protein sequence ID" value="CUG30789.1"/>
    <property type="molecule type" value="Genomic_DNA"/>
</dbReference>
<organism evidence="3 4">
    <name type="scientific">Bodo saltans</name>
    <name type="common">Flagellated protozoan</name>
    <dbReference type="NCBI Taxonomy" id="75058"/>
    <lineage>
        <taxon>Eukaryota</taxon>
        <taxon>Discoba</taxon>
        <taxon>Euglenozoa</taxon>
        <taxon>Kinetoplastea</taxon>
        <taxon>Metakinetoplastina</taxon>
        <taxon>Eubodonida</taxon>
        <taxon>Bodonidae</taxon>
        <taxon>Bodo</taxon>
    </lineage>
</organism>
<keyword evidence="4" id="KW-1185">Reference proteome</keyword>